<protein>
    <recommendedName>
        <fullName evidence="2">Aminotransferase class V domain-containing protein</fullName>
    </recommendedName>
</protein>
<dbReference type="EMBL" id="JANQDX010000004">
    <property type="protein sequence ID" value="KAL0925601.1"/>
    <property type="molecule type" value="Genomic_DNA"/>
</dbReference>
<sequence>MFSRLAIFRSKEAAAQKGKKLDHERFSSQNLSTEDDNSVNDGFYCSLKSMPAFRSTPEAYFDEPTFQCSNASCTSSPLSHRNSTLESIESLSSDASQENLTSSPRQSNEIIISPLVLLPYEEAEEQFLEDYESYFLHLAVDNVRKDQYPMLDMREFIYLDYATCPLYSRFQVEQHMKFLLDETEPFGLNYIVDQKFPLSSTHTDLLCHHILNILNTTQDDFSVVFTPGLVSSYRLFTEMYKLHKRSLILVGLDHHGPVQHILESAAQCNVKVGGIPLKERDLSIHGNEMHKLLRKQGWSGQGSGLLIYSTQSLSTGMCHSMSWITSAQQNGWKVLLDVSSSLPMINIDLSTYQPEFIIGSLYHMFGYPSSLCFLLVRRSSHSISGKKGSRELQFIEYPENGKAVHVVTEGENLTAHTFAAMNFGFEHLESIGMVAIQRRVESLIAWLIKTLKSLRHKLFENPLIQLYGSLDVKYRGSILAFNILDPTGNIFPARPVQQLALRSNIVLGCCSLFNAKNAKLLHLKSYWRMENGHLDSSLCNLEVLRLSLGPVSTFSDAYRLVMFISRFRDEKYMSSIAASYAEEIENEC</sequence>
<proteinExistence type="predicted"/>
<comment type="caution">
    <text evidence="3">The sequence shown here is derived from an EMBL/GenBank/DDBJ whole genome shotgun (WGS) entry which is preliminary data.</text>
</comment>
<keyword evidence="4" id="KW-1185">Reference proteome</keyword>
<dbReference type="Gene3D" id="3.90.1150.10">
    <property type="entry name" value="Aspartate Aminotransferase, domain 1"/>
    <property type="match status" value="1"/>
</dbReference>
<name>A0ABD0VS69_DENTH</name>
<dbReference type="InterPro" id="IPR015421">
    <property type="entry name" value="PyrdxlP-dep_Trfase_major"/>
</dbReference>
<dbReference type="Gene3D" id="3.40.640.10">
    <property type="entry name" value="Type I PLP-dependent aspartate aminotransferase-like (Major domain)"/>
    <property type="match status" value="1"/>
</dbReference>
<evidence type="ECO:0000313" key="3">
    <source>
        <dbReference type="EMBL" id="KAL0925601.1"/>
    </source>
</evidence>
<organism evidence="3 4">
    <name type="scientific">Dendrobium thyrsiflorum</name>
    <name type="common">Pinecone-like raceme dendrobium</name>
    <name type="synonym">Orchid</name>
    <dbReference type="NCBI Taxonomy" id="117978"/>
    <lineage>
        <taxon>Eukaryota</taxon>
        <taxon>Viridiplantae</taxon>
        <taxon>Streptophyta</taxon>
        <taxon>Embryophyta</taxon>
        <taxon>Tracheophyta</taxon>
        <taxon>Spermatophyta</taxon>
        <taxon>Magnoliopsida</taxon>
        <taxon>Liliopsida</taxon>
        <taxon>Asparagales</taxon>
        <taxon>Orchidaceae</taxon>
        <taxon>Epidendroideae</taxon>
        <taxon>Malaxideae</taxon>
        <taxon>Dendrobiinae</taxon>
        <taxon>Dendrobium</taxon>
    </lineage>
</organism>
<evidence type="ECO:0000259" key="2">
    <source>
        <dbReference type="Pfam" id="PF00266"/>
    </source>
</evidence>
<dbReference type="SUPFAM" id="SSF53383">
    <property type="entry name" value="PLP-dependent transferases"/>
    <property type="match status" value="1"/>
</dbReference>
<dbReference type="AlphaFoldDB" id="A0ABD0VS69"/>
<evidence type="ECO:0000313" key="4">
    <source>
        <dbReference type="Proteomes" id="UP001552299"/>
    </source>
</evidence>
<feature type="region of interest" description="Disordered" evidence="1">
    <location>
        <begin position="84"/>
        <end position="105"/>
    </location>
</feature>
<dbReference type="InterPro" id="IPR015424">
    <property type="entry name" value="PyrdxlP-dep_Trfase"/>
</dbReference>
<gene>
    <name evidence="3" type="ORF">M5K25_003958</name>
</gene>
<dbReference type="InterPro" id="IPR000192">
    <property type="entry name" value="Aminotrans_V_dom"/>
</dbReference>
<dbReference type="Pfam" id="PF00266">
    <property type="entry name" value="Aminotran_5"/>
    <property type="match status" value="1"/>
</dbReference>
<feature type="domain" description="Aminotransferase class V" evidence="2">
    <location>
        <begin position="218"/>
        <end position="458"/>
    </location>
</feature>
<dbReference type="PANTHER" id="PTHR14237:SF62">
    <property type="entry name" value="AMINOTRANSFERASE CLASS V DOMAIN-CONTAINING PROTEIN"/>
    <property type="match status" value="1"/>
</dbReference>
<dbReference type="Proteomes" id="UP001552299">
    <property type="component" value="Unassembled WGS sequence"/>
</dbReference>
<evidence type="ECO:0000256" key="1">
    <source>
        <dbReference type="SAM" id="MobiDB-lite"/>
    </source>
</evidence>
<reference evidence="3 4" key="1">
    <citation type="journal article" date="2024" name="Plant Biotechnol. J.">
        <title>Dendrobium thyrsiflorum genome and its molecular insights into genes involved in important horticultural traits.</title>
        <authorList>
            <person name="Chen B."/>
            <person name="Wang J.Y."/>
            <person name="Zheng P.J."/>
            <person name="Li K.L."/>
            <person name="Liang Y.M."/>
            <person name="Chen X.F."/>
            <person name="Zhang C."/>
            <person name="Zhao X."/>
            <person name="He X."/>
            <person name="Zhang G.Q."/>
            <person name="Liu Z.J."/>
            <person name="Xu Q."/>
        </authorList>
    </citation>
    <scope>NUCLEOTIDE SEQUENCE [LARGE SCALE GENOMIC DNA]</scope>
    <source>
        <strain evidence="3">GZMU011</strain>
    </source>
</reference>
<dbReference type="PANTHER" id="PTHR14237">
    <property type="entry name" value="MOLYBDOPTERIN COFACTOR SULFURASE MOSC"/>
    <property type="match status" value="1"/>
</dbReference>
<dbReference type="InterPro" id="IPR015422">
    <property type="entry name" value="PyrdxlP-dep_Trfase_small"/>
</dbReference>
<accession>A0ABD0VS69</accession>